<dbReference type="Proteomes" id="UP000571084">
    <property type="component" value="Unassembled WGS sequence"/>
</dbReference>
<evidence type="ECO:0000313" key="7">
    <source>
        <dbReference type="EMBL" id="MBB5201183.1"/>
    </source>
</evidence>
<name>A0A840RU73_9BURK</name>
<dbReference type="GO" id="GO:0046872">
    <property type="term" value="F:metal ion binding"/>
    <property type="evidence" value="ECO:0007669"/>
    <property type="project" value="UniProtKB-KW"/>
</dbReference>
<sequence length="298" mass="33754">MSLNVQTTSQGKLTVRPLGSALGAEVLGIDMRQPLDKETLQQVRDIWSEHLVLVFPQQHITDQEHVEFTRNFGDPEIFHQDIIRSKSVREIFRVSNVDESGVLMPPDHPTSRQVSLAQFWHTDSSYRAIPCTGSLLHGIEVSRSGGETQFTNMYAVYEALPEALKREVQGRKALHDFEFLQKQNSLRPLTDAERAAMPPVWQPLVRIHPVTGRKSLYISPIYNEQVEGMAPGAGRDLIAELTAFSGQPQFVYSHRWETDDVVLWDNRCTMHQVTKFDADERRVMHRTTIVGDAAVVAA</sequence>
<evidence type="ECO:0000313" key="8">
    <source>
        <dbReference type="Proteomes" id="UP000571084"/>
    </source>
</evidence>
<dbReference type="PANTHER" id="PTHR43779">
    <property type="entry name" value="DIOXYGENASE RV0097-RELATED"/>
    <property type="match status" value="1"/>
</dbReference>
<evidence type="ECO:0000256" key="1">
    <source>
        <dbReference type="ARBA" id="ARBA00005896"/>
    </source>
</evidence>
<evidence type="ECO:0000259" key="6">
    <source>
        <dbReference type="Pfam" id="PF02668"/>
    </source>
</evidence>
<dbReference type="Pfam" id="PF02668">
    <property type="entry name" value="TauD"/>
    <property type="match status" value="1"/>
</dbReference>
<dbReference type="AlphaFoldDB" id="A0A840RU73"/>
<keyword evidence="8" id="KW-1185">Reference proteome</keyword>
<comment type="caution">
    <text evidence="7">The sequence shown here is derived from an EMBL/GenBank/DDBJ whole genome shotgun (WGS) entry which is preliminary data.</text>
</comment>
<organism evidence="7 8">
    <name type="scientific">Glaciimonas immobilis</name>
    <dbReference type="NCBI Taxonomy" id="728004"/>
    <lineage>
        <taxon>Bacteria</taxon>
        <taxon>Pseudomonadati</taxon>
        <taxon>Pseudomonadota</taxon>
        <taxon>Betaproteobacteria</taxon>
        <taxon>Burkholderiales</taxon>
        <taxon>Oxalobacteraceae</taxon>
        <taxon>Glaciimonas</taxon>
    </lineage>
</organism>
<proteinExistence type="inferred from homology"/>
<evidence type="ECO:0000256" key="4">
    <source>
        <dbReference type="ARBA" id="ARBA00023002"/>
    </source>
</evidence>
<feature type="domain" description="TauD/TfdA-like" evidence="6">
    <location>
        <begin position="15"/>
        <end position="288"/>
    </location>
</feature>
<dbReference type="RefSeq" id="WP_168056697.1">
    <property type="nucleotide sequence ID" value="NZ_JAAOZT010000012.1"/>
</dbReference>
<dbReference type="InterPro" id="IPR003819">
    <property type="entry name" value="TauD/TfdA-like"/>
</dbReference>
<dbReference type="Gene3D" id="3.60.130.10">
    <property type="entry name" value="Clavaminate synthase-like"/>
    <property type="match status" value="1"/>
</dbReference>
<keyword evidence="3 7" id="KW-0223">Dioxygenase</keyword>
<dbReference type="GO" id="GO:0000908">
    <property type="term" value="F:taurine dioxygenase activity"/>
    <property type="evidence" value="ECO:0007669"/>
    <property type="project" value="UniProtKB-EC"/>
</dbReference>
<gene>
    <name evidence="7" type="ORF">HNR39_003032</name>
</gene>
<evidence type="ECO:0000256" key="2">
    <source>
        <dbReference type="ARBA" id="ARBA00022723"/>
    </source>
</evidence>
<dbReference type="InterPro" id="IPR042098">
    <property type="entry name" value="TauD-like_sf"/>
</dbReference>
<reference evidence="7 8" key="1">
    <citation type="submission" date="2020-08" db="EMBL/GenBank/DDBJ databases">
        <title>Genomic Encyclopedia of Type Strains, Phase IV (KMG-IV): sequencing the most valuable type-strain genomes for metagenomic binning, comparative biology and taxonomic classification.</title>
        <authorList>
            <person name="Goeker M."/>
        </authorList>
    </citation>
    <scope>NUCLEOTIDE SEQUENCE [LARGE SCALE GENOMIC DNA]</scope>
    <source>
        <strain evidence="7 8">DSM 23240</strain>
    </source>
</reference>
<keyword evidence="2" id="KW-0479">Metal-binding</keyword>
<accession>A0A840RU73</accession>
<dbReference type="InterPro" id="IPR051178">
    <property type="entry name" value="TfdA_dioxygenase"/>
</dbReference>
<dbReference type="EMBL" id="JACHHQ010000006">
    <property type="protein sequence ID" value="MBB5201183.1"/>
    <property type="molecule type" value="Genomic_DNA"/>
</dbReference>
<evidence type="ECO:0000256" key="5">
    <source>
        <dbReference type="ARBA" id="ARBA00023004"/>
    </source>
</evidence>
<keyword evidence="5" id="KW-0408">Iron</keyword>
<evidence type="ECO:0000256" key="3">
    <source>
        <dbReference type="ARBA" id="ARBA00022964"/>
    </source>
</evidence>
<keyword evidence="4 7" id="KW-0560">Oxidoreductase</keyword>
<protein>
    <submittedName>
        <fullName evidence="7">Taurine dioxygenase</fullName>
        <ecNumber evidence="7">1.14.11.17</ecNumber>
    </submittedName>
</protein>
<dbReference type="PANTHER" id="PTHR43779:SF3">
    <property type="entry name" value="(3R)-3-[(CARBOXYMETHYL)AMINO]FATTY ACID OXYGENASE_DECARBOXYLASE"/>
    <property type="match status" value="1"/>
</dbReference>
<comment type="similarity">
    <text evidence="1">Belongs to the TfdA dioxygenase family.</text>
</comment>
<dbReference type="EC" id="1.14.11.17" evidence="7"/>
<dbReference type="SUPFAM" id="SSF51197">
    <property type="entry name" value="Clavaminate synthase-like"/>
    <property type="match status" value="1"/>
</dbReference>